<feature type="domain" description="Helicase ATP-binding" evidence="5">
    <location>
        <begin position="630"/>
        <end position="793"/>
    </location>
</feature>
<keyword evidence="3" id="KW-0175">Coiled coil</keyword>
<dbReference type="RefSeq" id="WP_263071845.1">
    <property type="nucleotide sequence ID" value="NZ_JAOUSF010000001.1"/>
</dbReference>
<dbReference type="PROSITE" id="PS51194">
    <property type="entry name" value="HELICASE_CTER"/>
    <property type="match status" value="1"/>
</dbReference>
<evidence type="ECO:0000259" key="6">
    <source>
        <dbReference type="PROSITE" id="PS51194"/>
    </source>
</evidence>
<comment type="caution">
    <text evidence="7">The sequence shown here is derived from an EMBL/GenBank/DDBJ whole genome shotgun (WGS) entry which is preliminary data.</text>
</comment>
<evidence type="ECO:0000313" key="8">
    <source>
        <dbReference type="Proteomes" id="UP001209318"/>
    </source>
</evidence>
<proteinExistence type="predicted"/>
<feature type="domain" description="SWIM-type" evidence="4">
    <location>
        <begin position="51"/>
        <end position="90"/>
    </location>
</feature>
<keyword evidence="2" id="KW-0863">Zinc-finger</keyword>
<dbReference type="Gene3D" id="3.40.50.300">
    <property type="entry name" value="P-loop containing nucleotide triphosphate hydrolases"/>
    <property type="match status" value="1"/>
</dbReference>
<keyword evidence="2" id="KW-0479">Metal-binding</keyword>
<dbReference type="GO" id="GO:0004386">
    <property type="term" value="F:helicase activity"/>
    <property type="evidence" value="ECO:0007669"/>
    <property type="project" value="UniProtKB-KW"/>
</dbReference>
<name>A0AAE3IV73_9BACI</name>
<dbReference type="PANTHER" id="PTHR10799">
    <property type="entry name" value="SNF2/RAD54 HELICASE FAMILY"/>
    <property type="match status" value="1"/>
</dbReference>
<dbReference type="CDD" id="cd18793">
    <property type="entry name" value="SF2_C_SNF"/>
    <property type="match status" value="1"/>
</dbReference>
<evidence type="ECO:0000259" key="5">
    <source>
        <dbReference type="PROSITE" id="PS51192"/>
    </source>
</evidence>
<keyword evidence="7" id="KW-0067">ATP-binding</keyword>
<keyword evidence="2" id="KW-0862">Zinc</keyword>
<protein>
    <submittedName>
        <fullName evidence="7">DEAD/DEAH box helicase</fullName>
    </submittedName>
</protein>
<dbReference type="EMBL" id="JAOUSF010000001">
    <property type="protein sequence ID" value="MCU9612660.1"/>
    <property type="molecule type" value="Genomic_DNA"/>
</dbReference>
<keyword evidence="7" id="KW-0547">Nucleotide-binding</keyword>
<dbReference type="Pfam" id="PF00271">
    <property type="entry name" value="Helicase_C"/>
    <property type="match status" value="1"/>
</dbReference>
<dbReference type="Pfam" id="PF00176">
    <property type="entry name" value="SNF2-rel_dom"/>
    <property type="match status" value="1"/>
</dbReference>
<dbReference type="FunFam" id="3.40.50.300:FF:000533">
    <property type="entry name" value="Helicase, Snf2 family"/>
    <property type="match status" value="1"/>
</dbReference>
<evidence type="ECO:0000256" key="2">
    <source>
        <dbReference type="PROSITE-ProRule" id="PRU00325"/>
    </source>
</evidence>
<dbReference type="AlphaFoldDB" id="A0AAE3IV73"/>
<dbReference type="Gene3D" id="3.40.50.10810">
    <property type="entry name" value="Tandem AAA-ATPase domain"/>
    <property type="match status" value="1"/>
</dbReference>
<dbReference type="InterPro" id="IPR007527">
    <property type="entry name" value="Znf_SWIM"/>
</dbReference>
<dbReference type="PROSITE" id="PS50966">
    <property type="entry name" value="ZF_SWIM"/>
    <property type="match status" value="1"/>
</dbReference>
<reference evidence="7" key="1">
    <citation type="submission" date="2022-10" db="EMBL/GenBank/DDBJ databases">
        <title>Description of Fervidibacillus gen. nov. in the family Fervidibacillaceae fam. nov. with two species, Fervidibacillus albus sp. nov., and Fervidibacillus halotolerans sp. nov., isolated from tidal flat sediments.</title>
        <authorList>
            <person name="Kwon K.K."/>
            <person name="Yang S.-H."/>
        </authorList>
    </citation>
    <scope>NUCLEOTIDE SEQUENCE</scope>
    <source>
        <strain evidence="7">JCM 19140</strain>
    </source>
</reference>
<dbReference type="Proteomes" id="UP001209318">
    <property type="component" value="Unassembled WGS sequence"/>
</dbReference>
<dbReference type="GO" id="GO:0008270">
    <property type="term" value="F:zinc ion binding"/>
    <property type="evidence" value="ECO:0007669"/>
    <property type="project" value="UniProtKB-KW"/>
</dbReference>
<sequence length="1070" mass="123854">MKVSLNHKIIKELCGSVSFKRGDSFYQANKVAIHEYRDDFVDAIVHGSEDFHVTVETNGSRGIQTSCSCSALLDFHKSCQHVAAVLLAIYERKRQGITGRKNNWQQLTDNELTEDFLAIFQKRVTPSSGHQLHFEKREVLDVQFTIKPLVLADSQHLIGIEVAINGKKISNIRSFLEDIKDGRTSEISPLFIYDPALHCFRKESDAVLHLLIRVSKDESTFLDAIANLSNEFINQQTLFLTPSSWNELCEIVLTESFLSLEYKGKHYASVKIIDGPPPIQFTLDESTSHDYQLNMNGFERMIVFHTYRSVLFEGNVYRLEQQDSERLFELKQMIVTPGMKYIPISKRQLNFFLKKVVPGLKRIGNVQLSEAIMLEMRRTPLVAKLYFDRVRNRLLAGVEFHYENVVIQPLENAETRTGPLLIRDVKKEAEILQLMEESGFSKTEGGYFMQNEELEYDFLVYSLPKLQKLAQVFATTAVRNRVIRNNANLKIRVKVQKERTNWLEFKFEMDGVSNRQIKDILQALEVKQKYYRLPNGSLLSLETKEMEEVRRFLQAEPIQDDQYEATLNRPILQSLPFLDLMNESEVFEPEQSFHQFLEQLLHPERLSVEVPKSLDTILRDYQKHGYRWMKLLAQYGFGGVLADDMGLGKTIQSISYIVSELANIRERKCPVLIVCPSSLSYNWLHEFMTFAPDLQTIIIDGTKTEREALLQRMNEVDVVITSYPLLRRDITTYEKASFHTIFFDEAQAFKNPFTQTARSVKKLQAEHRFGLTGTPVENSLEELWSIYHVIFPELFKGLEEYSHLTRKTIARRVRPFLLRRMKEDVLGELPGKQETLEITELLPDQKRLYAAYLAKLRHETLKHLDKETFRKNRIRILAGLTRLRQICCHPALFVEGYEGSSAKFEQLMQILEESRLSGRRVLIFSQFTKMLALIGKEITKREQAFFYLDGQTPAEERVGLCQRFNEGERDLFLISLKAGGTGLNLTGADTVILYDLWWNPAVEEQAADRAHRMGQQNEVHVIKLLSRGTIEEKMNELQEKKRNLIAEILDSENKAPTALTEEDIREILMI</sequence>
<dbReference type="InterPro" id="IPR014001">
    <property type="entry name" value="Helicase_ATP-bd"/>
</dbReference>
<organism evidence="7 8">
    <name type="scientific">Perspicuibacillus lycopersici</name>
    <dbReference type="NCBI Taxonomy" id="1325689"/>
    <lineage>
        <taxon>Bacteria</taxon>
        <taxon>Bacillati</taxon>
        <taxon>Bacillota</taxon>
        <taxon>Bacilli</taxon>
        <taxon>Bacillales</taxon>
        <taxon>Bacillaceae</taxon>
        <taxon>Perspicuibacillus</taxon>
    </lineage>
</organism>
<dbReference type="SUPFAM" id="SSF52540">
    <property type="entry name" value="P-loop containing nucleoside triphosphate hydrolases"/>
    <property type="match status" value="2"/>
</dbReference>
<accession>A0AAE3IV73</accession>
<dbReference type="InterPro" id="IPR000330">
    <property type="entry name" value="SNF2_N"/>
</dbReference>
<evidence type="ECO:0000313" key="7">
    <source>
        <dbReference type="EMBL" id="MCU9612660.1"/>
    </source>
</evidence>
<evidence type="ECO:0000256" key="3">
    <source>
        <dbReference type="SAM" id="Coils"/>
    </source>
</evidence>
<gene>
    <name evidence="7" type="ORF">OEV98_03655</name>
</gene>
<dbReference type="InterPro" id="IPR038718">
    <property type="entry name" value="SNF2-like_sf"/>
</dbReference>
<dbReference type="SMART" id="SM00487">
    <property type="entry name" value="DEXDc"/>
    <property type="match status" value="1"/>
</dbReference>
<dbReference type="InterPro" id="IPR013663">
    <property type="entry name" value="Helicase_SWF/SNF/SWI_bac"/>
</dbReference>
<dbReference type="InterPro" id="IPR049730">
    <property type="entry name" value="SNF2/RAD54-like_C"/>
</dbReference>
<dbReference type="InterPro" id="IPR027417">
    <property type="entry name" value="P-loop_NTPase"/>
</dbReference>
<evidence type="ECO:0000259" key="4">
    <source>
        <dbReference type="PROSITE" id="PS50966"/>
    </source>
</evidence>
<dbReference type="SMART" id="SM00490">
    <property type="entry name" value="HELICc"/>
    <property type="match status" value="1"/>
</dbReference>
<dbReference type="PROSITE" id="PS51192">
    <property type="entry name" value="HELICASE_ATP_BIND_1"/>
    <property type="match status" value="1"/>
</dbReference>
<dbReference type="GO" id="GO:0005524">
    <property type="term" value="F:ATP binding"/>
    <property type="evidence" value="ECO:0007669"/>
    <property type="project" value="InterPro"/>
</dbReference>
<feature type="domain" description="Helicase C-terminal" evidence="6">
    <location>
        <begin position="903"/>
        <end position="1065"/>
    </location>
</feature>
<keyword evidence="1" id="KW-0378">Hydrolase</keyword>
<feature type="coiled-coil region" evidence="3">
    <location>
        <begin position="1027"/>
        <end position="1054"/>
    </location>
</feature>
<keyword evidence="7" id="KW-0347">Helicase</keyword>
<keyword evidence="8" id="KW-1185">Reference proteome</keyword>
<dbReference type="InterPro" id="IPR001650">
    <property type="entry name" value="Helicase_C-like"/>
</dbReference>
<dbReference type="Pfam" id="PF08455">
    <property type="entry name" value="SNF2_assoc"/>
    <property type="match status" value="1"/>
</dbReference>
<evidence type="ECO:0000256" key="1">
    <source>
        <dbReference type="ARBA" id="ARBA00022801"/>
    </source>
</evidence>
<dbReference type="GO" id="GO:0016787">
    <property type="term" value="F:hydrolase activity"/>
    <property type="evidence" value="ECO:0007669"/>
    <property type="project" value="UniProtKB-KW"/>
</dbReference>